<dbReference type="Proteomes" id="UP001138500">
    <property type="component" value="Unassembled WGS sequence"/>
</dbReference>
<dbReference type="GO" id="GO:0016034">
    <property type="term" value="F:maleylacetoacetate isomerase activity"/>
    <property type="evidence" value="ECO:0007669"/>
    <property type="project" value="TreeGrafter"/>
</dbReference>
<dbReference type="InterPro" id="IPR010987">
    <property type="entry name" value="Glutathione-S-Trfase_C-like"/>
</dbReference>
<dbReference type="SUPFAM" id="SSF52833">
    <property type="entry name" value="Thioredoxin-like"/>
    <property type="match status" value="1"/>
</dbReference>
<dbReference type="PANTHER" id="PTHR42673:SF4">
    <property type="entry name" value="MALEYLACETOACETATE ISOMERASE"/>
    <property type="match status" value="1"/>
</dbReference>
<reference evidence="3 4" key="2">
    <citation type="journal article" date="2021" name="Curr. Genet.">
        <title>Genetic response to nitrogen starvation in the aggressive Eucalyptus foliar pathogen Teratosphaeria destructans.</title>
        <authorList>
            <person name="Havenga M."/>
            <person name="Wingfield B.D."/>
            <person name="Wingfield M.J."/>
            <person name="Dreyer L.L."/>
            <person name="Roets F."/>
            <person name="Aylward J."/>
        </authorList>
    </citation>
    <scope>NUCLEOTIDE SEQUENCE [LARGE SCALE GENOMIC DNA]</scope>
    <source>
        <strain evidence="3">CMW44962</strain>
    </source>
</reference>
<dbReference type="Gene3D" id="3.40.30.10">
    <property type="entry name" value="Glutaredoxin"/>
    <property type="match status" value="1"/>
</dbReference>
<dbReference type="InterPro" id="IPR004045">
    <property type="entry name" value="Glutathione_S-Trfase_N"/>
</dbReference>
<dbReference type="InterPro" id="IPR036249">
    <property type="entry name" value="Thioredoxin-like_sf"/>
</dbReference>
<evidence type="ECO:0000313" key="4">
    <source>
        <dbReference type="Proteomes" id="UP001138500"/>
    </source>
</evidence>
<evidence type="ECO:0000259" key="1">
    <source>
        <dbReference type="PROSITE" id="PS50404"/>
    </source>
</evidence>
<dbReference type="SUPFAM" id="SSF47616">
    <property type="entry name" value="GST C-terminal domain-like"/>
    <property type="match status" value="1"/>
</dbReference>
<dbReference type="PROSITE" id="PS50404">
    <property type="entry name" value="GST_NTER"/>
    <property type="match status" value="1"/>
</dbReference>
<dbReference type="GO" id="GO:0006559">
    <property type="term" value="P:L-phenylalanine catabolic process"/>
    <property type="evidence" value="ECO:0007669"/>
    <property type="project" value="TreeGrafter"/>
</dbReference>
<accession>A0A9W7W488</accession>
<dbReference type="Gene3D" id="1.20.1050.10">
    <property type="match status" value="1"/>
</dbReference>
<dbReference type="OrthoDB" id="249703at2759"/>
<gene>
    <name evidence="3" type="ORF">Tdes44962_MAKER08684</name>
</gene>
<evidence type="ECO:0000259" key="2">
    <source>
        <dbReference type="PROSITE" id="PS50405"/>
    </source>
</evidence>
<evidence type="ECO:0000313" key="3">
    <source>
        <dbReference type="EMBL" id="KAH9834267.1"/>
    </source>
</evidence>
<dbReference type="SFLD" id="SFLDS00019">
    <property type="entry name" value="Glutathione_Transferase_(cytos"/>
    <property type="match status" value="1"/>
</dbReference>
<dbReference type="CDD" id="cd03205">
    <property type="entry name" value="GST_C_6"/>
    <property type="match status" value="1"/>
</dbReference>
<feature type="domain" description="GST C-terminal" evidence="2">
    <location>
        <begin position="125"/>
        <end position="254"/>
    </location>
</feature>
<dbReference type="InterPro" id="IPR040079">
    <property type="entry name" value="Glutathione_S-Trfase"/>
</dbReference>
<dbReference type="GO" id="GO:0004364">
    <property type="term" value="F:glutathione transferase activity"/>
    <property type="evidence" value="ECO:0007669"/>
    <property type="project" value="TreeGrafter"/>
</dbReference>
<dbReference type="PROSITE" id="PS50405">
    <property type="entry name" value="GST_CTER"/>
    <property type="match status" value="1"/>
</dbReference>
<reference evidence="3 4" key="1">
    <citation type="journal article" date="2018" name="IMA Fungus">
        <title>IMA Genome-F 10: Nine draft genome sequences of Claviceps purpurea s.lat., including C. arundinis, C. humidiphila, and C. cf. spartinae, pseudomolecules for the pitch canker pathogen Fusarium circinatum, draft genome of Davidsoniella eucalypti, Grosmannia galeiformis, Quambalaria eucalypti, and Teratosphaeria destructans.</title>
        <authorList>
            <person name="Wingfield B.D."/>
            <person name="Liu M."/>
            <person name="Nguyen H.D."/>
            <person name="Lane F.A."/>
            <person name="Morgan S.W."/>
            <person name="De Vos L."/>
            <person name="Wilken P.M."/>
            <person name="Duong T.A."/>
            <person name="Aylward J."/>
            <person name="Coetzee M.P."/>
            <person name="Dadej K."/>
            <person name="De Beer Z.W."/>
            <person name="Findlay W."/>
            <person name="Havenga M."/>
            <person name="Kolarik M."/>
            <person name="Menzies J.G."/>
            <person name="Naidoo K."/>
            <person name="Pochopski O."/>
            <person name="Shoukouhi P."/>
            <person name="Santana Q.C."/>
            <person name="Seifert K.A."/>
            <person name="Soal N."/>
            <person name="Steenkamp E.T."/>
            <person name="Tatham C.T."/>
            <person name="van der Nest M.A."/>
            <person name="Wingfield M.J."/>
        </authorList>
    </citation>
    <scope>NUCLEOTIDE SEQUENCE [LARGE SCALE GENOMIC DNA]</scope>
    <source>
        <strain evidence="3">CMW44962</strain>
    </source>
</reference>
<feature type="domain" description="GST N-terminal" evidence="1">
    <location>
        <begin position="39"/>
        <end position="119"/>
    </location>
</feature>
<dbReference type="PANTHER" id="PTHR42673">
    <property type="entry name" value="MALEYLACETOACETATE ISOMERASE"/>
    <property type="match status" value="1"/>
</dbReference>
<dbReference type="InterPro" id="IPR036282">
    <property type="entry name" value="Glutathione-S-Trfase_C_sf"/>
</dbReference>
<dbReference type="AlphaFoldDB" id="A0A9W7W488"/>
<proteinExistence type="predicted"/>
<name>A0A9W7W488_9PEZI</name>
<sequence length="254" mass="28705">MASVKRYAGFLQQSKTPSDQRTIILPKTSPAPEQTPVTMTWTLISATPSPYARKVRIALQEKGIPFTLQTEVPWDSTTKTPDHNPLEKLPVLILDDGKTAIYESHFILEWLEAKYPDPPLLPPASDVDARLFAKQVEVVCDGVCDALVLAFFEKQREVQSEPWSARQMRKADGGLRQLNTWLEQSGSGKFLINDRLSLADLAAGSMLGWMAIRWTDHPWRTQYPGLSKYYEGLETLQSFKDTRPSPQTMKDKIV</sequence>
<dbReference type="GO" id="GO:0006749">
    <property type="term" value="P:glutathione metabolic process"/>
    <property type="evidence" value="ECO:0007669"/>
    <property type="project" value="TreeGrafter"/>
</dbReference>
<organism evidence="3 4">
    <name type="scientific">Teratosphaeria destructans</name>
    <dbReference type="NCBI Taxonomy" id="418781"/>
    <lineage>
        <taxon>Eukaryota</taxon>
        <taxon>Fungi</taxon>
        <taxon>Dikarya</taxon>
        <taxon>Ascomycota</taxon>
        <taxon>Pezizomycotina</taxon>
        <taxon>Dothideomycetes</taxon>
        <taxon>Dothideomycetidae</taxon>
        <taxon>Mycosphaerellales</taxon>
        <taxon>Teratosphaeriaceae</taxon>
        <taxon>Teratosphaeria</taxon>
    </lineage>
</organism>
<comment type="caution">
    <text evidence="3">The sequence shown here is derived from an EMBL/GenBank/DDBJ whole genome shotgun (WGS) entry which is preliminary data.</text>
</comment>
<dbReference type="Pfam" id="PF13410">
    <property type="entry name" value="GST_C_2"/>
    <property type="match status" value="1"/>
</dbReference>
<dbReference type="SFLD" id="SFLDG00358">
    <property type="entry name" value="Main_(cytGST)"/>
    <property type="match status" value="1"/>
</dbReference>
<dbReference type="EMBL" id="RIBY02001013">
    <property type="protein sequence ID" value="KAH9834267.1"/>
    <property type="molecule type" value="Genomic_DNA"/>
</dbReference>
<dbReference type="Pfam" id="PF13409">
    <property type="entry name" value="GST_N_2"/>
    <property type="match status" value="1"/>
</dbReference>
<protein>
    <submittedName>
        <fullName evidence="3">Glutathione S-transferase domain-containing protein</fullName>
    </submittedName>
</protein>
<keyword evidence="4" id="KW-1185">Reference proteome</keyword>